<dbReference type="Gene3D" id="3.30.40.10">
    <property type="entry name" value="Zinc/RING finger domain, C3HC4 (zinc finger)"/>
    <property type="match status" value="1"/>
</dbReference>
<evidence type="ECO:0000256" key="3">
    <source>
        <dbReference type="ARBA" id="ARBA00022771"/>
    </source>
</evidence>
<evidence type="ECO:0000259" key="8">
    <source>
        <dbReference type="PROSITE" id="PS50006"/>
    </source>
</evidence>
<dbReference type="GO" id="GO:0016874">
    <property type="term" value="F:ligase activity"/>
    <property type="evidence" value="ECO:0007669"/>
    <property type="project" value="UniProtKB-KW"/>
</dbReference>
<keyword evidence="11" id="KW-1185">Reference proteome</keyword>
<dbReference type="GO" id="GO:0000151">
    <property type="term" value="C:ubiquitin ligase complex"/>
    <property type="evidence" value="ECO:0007669"/>
    <property type="project" value="TreeGrafter"/>
</dbReference>
<dbReference type="SMART" id="SM00184">
    <property type="entry name" value="RING"/>
    <property type="match status" value="1"/>
</dbReference>
<evidence type="ECO:0000256" key="2">
    <source>
        <dbReference type="ARBA" id="ARBA00022723"/>
    </source>
</evidence>
<dbReference type="GO" id="GO:0032153">
    <property type="term" value="C:cell division site"/>
    <property type="evidence" value="ECO:0007669"/>
    <property type="project" value="TreeGrafter"/>
</dbReference>
<dbReference type="SUPFAM" id="SSF49879">
    <property type="entry name" value="SMAD/FHA domain"/>
    <property type="match status" value="1"/>
</dbReference>
<keyword evidence="4" id="KW-0833">Ubl conjugation pathway</keyword>
<evidence type="ECO:0000256" key="6">
    <source>
        <dbReference type="PROSITE-ProRule" id="PRU00175"/>
    </source>
</evidence>
<feature type="compositionally biased region" description="Low complexity" evidence="7">
    <location>
        <begin position="179"/>
        <end position="200"/>
    </location>
</feature>
<dbReference type="FunFam" id="2.60.200.20:FF:000030">
    <property type="entry name" value="FHA domain-containing protein"/>
    <property type="match status" value="1"/>
</dbReference>
<evidence type="ECO:0000256" key="4">
    <source>
        <dbReference type="ARBA" id="ARBA00022786"/>
    </source>
</evidence>
<dbReference type="GO" id="GO:0008270">
    <property type="term" value="F:zinc ion binding"/>
    <property type="evidence" value="ECO:0007669"/>
    <property type="project" value="UniProtKB-KW"/>
</dbReference>
<dbReference type="Gene3D" id="2.60.200.20">
    <property type="match status" value="1"/>
</dbReference>
<gene>
    <name evidence="10" type="ORF">LECACI_7A000852</name>
</gene>
<keyword evidence="2" id="KW-0479">Metal-binding</keyword>
<dbReference type="AlphaFoldDB" id="A0AAI8YRW0"/>
<organism evidence="10 11">
    <name type="scientific">Lecanosticta acicola</name>
    <dbReference type="NCBI Taxonomy" id="111012"/>
    <lineage>
        <taxon>Eukaryota</taxon>
        <taxon>Fungi</taxon>
        <taxon>Dikarya</taxon>
        <taxon>Ascomycota</taxon>
        <taxon>Pezizomycotina</taxon>
        <taxon>Dothideomycetes</taxon>
        <taxon>Dothideomycetidae</taxon>
        <taxon>Mycosphaerellales</taxon>
        <taxon>Mycosphaerellaceae</taxon>
        <taxon>Lecanosticta</taxon>
    </lineage>
</organism>
<keyword evidence="3 6" id="KW-0863">Zinc-finger</keyword>
<dbReference type="PANTHER" id="PTHR15067:SF7">
    <property type="entry name" value="E3 UBIQUITIN-PROTEIN LIGASE DMA1-RELATED"/>
    <property type="match status" value="1"/>
</dbReference>
<keyword evidence="1" id="KW-0808">Transferase</keyword>
<evidence type="ECO:0000256" key="5">
    <source>
        <dbReference type="ARBA" id="ARBA00022833"/>
    </source>
</evidence>
<dbReference type="InterPro" id="IPR013083">
    <property type="entry name" value="Znf_RING/FYVE/PHD"/>
</dbReference>
<keyword evidence="5" id="KW-0862">Zinc</keyword>
<dbReference type="Pfam" id="PF00498">
    <property type="entry name" value="FHA"/>
    <property type="match status" value="1"/>
</dbReference>
<evidence type="ECO:0000313" key="11">
    <source>
        <dbReference type="Proteomes" id="UP001296104"/>
    </source>
</evidence>
<proteinExistence type="predicted"/>
<dbReference type="GO" id="GO:0005829">
    <property type="term" value="C:cytosol"/>
    <property type="evidence" value="ECO:0007669"/>
    <property type="project" value="TreeGrafter"/>
</dbReference>
<accession>A0AAI8YRW0</accession>
<dbReference type="InterPro" id="IPR001841">
    <property type="entry name" value="Znf_RING"/>
</dbReference>
<feature type="compositionally biased region" description="Acidic residues" evidence="7">
    <location>
        <begin position="441"/>
        <end position="455"/>
    </location>
</feature>
<dbReference type="InterPro" id="IPR008984">
    <property type="entry name" value="SMAD_FHA_dom_sf"/>
</dbReference>
<keyword evidence="10" id="KW-0436">Ligase</keyword>
<feature type="compositionally biased region" description="Basic and acidic residues" evidence="7">
    <location>
        <begin position="477"/>
        <end position="488"/>
    </location>
</feature>
<evidence type="ECO:0000259" key="9">
    <source>
        <dbReference type="PROSITE" id="PS50089"/>
    </source>
</evidence>
<dbReference type="Pfam" id="PF17123">
    <property type="entry name" value="zf-RING_11"/>
    <property type="match status" value="1"/>
</dbReference>
<feature type="compositionally biased region" description="Polar residues" evidence="7">
    <location>
        <begin position="54"/>
        <end position="64"/>
    </location>
</feature>
<dbReference type="EMBL" id="CAVMBE010000003">
    <property type="protein sequence ID" value="CAK3800475.1"/>
    <property type="molecule type" value="Genomic_DNA"/>
</dbReference>
<feature type="compositionally biased region" description="Low complexity" evidence="7">
    <location>
        <begin position="1"/>
        <end position="39"/>
    </location>
</feature>
<feature type="region of interest" description="Disordered" evidence="7">
    <location>
        <begin position="1"/>
        <end position="213"/>
    </location>
</feature>
<reference evidence="10" key="1">
    <citation type="submission" date="2023-11" db="EMBL/GenBank/DDBJ databases">
        <authorList>
            <person name="Alioto T."/>
            <person name="Alioto T."/>
            <person name="Gomez Garrido J."/>
        </authorList>
    </citation>
    <scope>NUCLEOTIDE SEQUENCE</scope>
</reference>
<dbReference type="PROSITE" id="PS50006">
    <property type="entry name" value="FHA_DOMAIN"/>
    <property type="match status" value="1"/>
</dbReference>
<dbReference type="GO" id="GO:0061630">
    <property type="term" value="F:ubiquitin protein ligase activity"/>
    <property type="evidence" value="ECO:0007669"/>
    <property type="project" value="TreeGrafter"/>
</dbReference>
<dbReference type="InterPro" id="IPR000253">
    <property type="entry name" value="FHA_dom"/>
</dbReference>
<dbReference type="GO" id="GO:0006511">
    <property type="term" value="P:ubiquitin-dependent protein catabolic process"/>
    <property type="evidence" value="ECO:0007669"/>
    <property type="project" value="TreeGrafter"/>
</dbReference>
<dbReference type="SMART" id="SM00240">
    <property type="entry name" value="FHA"/>
    <property type="match status" value="1"/>
</dbReference>
<dbReference type="PROSITE" id="PS50089">
    <property type="entry name" value="ZF_RING_2"/>
    <property type="match status" value="1"/>
</dbReference>
<evidence type="ECO:0000256" key="1">
    <source>
        <dbReference type="ARBA" id="ARBA00022679"/>
    </source>
</evidence>
<feature type="domain" description="FHA" evidence="8">
    <location>
        <begin position="246"/>
        <end position="305"/>
    </location>
</feature>
<protein>
    <submittedName>
        <fullName evidence="10">E3 ubiquitin- ligase DMA1</fullName>
    </submittedName>
</protein>
<sequence length="625" mass="67018">MLGSAAPAASVHTSTATSNATSASLPRPSRLRGLSYLRSLHSHSHPHPARSSSDTPPLSRSTSYPAPANAPPAGTTPHRPTNAGERGASGLGSGSGCGQPVSPSQNGDGWIPTIQGRSGLSRESLHPTSTSTASASPEPSTPGVMTLTRSRAVGNLAPTPTHTHTHTHTPTPTSPPANHPHASSQRRASSAADTTSTPRADMPEPGSSRDNLPSIRFIPHVETRSSRPSLQFTALSRTLKTPTQVVKVGRYSERDHHTGDPATFPVGFKSKVVSRRHCEFWCTEGQWYIKDVKSSSGTFLNHVRLSSPGLESRPYPVNDGDVVQLGIDFKGGEEVIFRCVKIRVEVNRGWQKSLNSFNTSAHKRLLKSAVGAKNRDSDAGSVNSSECSICLNPVAPCQALFVAPCSHVWHYKCIRNLIHSPQWPNFLCPNCRFMADLEADVEQPEDEDWDEESPEEMARSQSHAQGEPSGSSDESAEAQHSDDGEHIRTNALPRNSSRNRNQQTDEDLAALMGHTALDTPSPMHENRPPRLNHGESSSITQPINIASNGGSRTTSDPIGPRSMTPTSHAPFALAAGPIVEGPMTPRNDAGPFILDGTAGRERNVAPPVQEVSEPASLEEKSLRRT</sequence>
<feature type="domain" description="RING-type" evidence="9">
    <location>
        <begin position="387"/>
        <end position="432"/>
    </location>
</feature>
<feature type="compositionally biased region" description="Polar residues" evidence="7">
    <location>
        <begin position="459"/>
        <end position="473"/>
    </location>
</feature>
<feature type="region of interest" description="Disordered" evidence="7">
    <location>
        <begin position="441"/>
        <end position="502"/>
    </location>
</feature>
<dbReference type="Proteomes" id="UP001296104">
    <property type="component" value="Unassembled WGS sequence"/>
</dbReference>
<feature type="compositionally biased region" description="Polar residues" evidence="7">
    <location>
        <begin position="492"/>
        <end position="502"/>
    </location>
</feature>
<feature type="compositionally biased region" description="Low complexity" evidence="7">
    <location>
        <begin position="127"/>
        <end position="142"/>
    </location>
</feature>
<feature type="compositionally biased region" description="Gly residues" evidence="7">
    <location>
        <begin position="87"/>
        <end position="97"/>
    </location>
</feature>
<evidence type="ECO:0000256" key="7">
    <source>
        <dbReference type="SAM" id="MobiDB-lite"/>
    </source>
</evidence>
<name>A0AAI8YRW0_9PEZI</name>
<feature type="region of interest" description="Disordered" evidence="7">
    <location>
        <begin position="516"/>
        <end position="625"/>
    </location>
</feature>
<evidence type="ECO:0000313" key="10">
    <source>
        <dbReference type="EMBL" id="CAK3800475.1"/>
    </source>
</evidence>
<dbReference type="SUPFAM" id="SSF57850">
    <property type="entry name" value="RING/U-box"/>
    <property type="match status" value="1"/>
</dbReference>
<dbReference type="PANTHER" id="PTHR15067">
    <property type="entry name" value="E3 UBIQUITIN-PROTEIN LIGASE RNF8"/>
    <property type="match status" value="1"/>
</dbReference>
<feature type="compositionally biased region" description="Polar residues" evidence="7">
    <location>
        <begin position="534"/>
        <end position="556"/>
    </location>
</feature>
<dbReference type="GO" id="GO:0016567">
    <property type="term" value="P:protein ubiquitination"/>
    <property type="evidence" value="ECO:0007669"/>
    <property type="project" value="TreeGrafter"/>
</dbReference>
<comment type="caution">
    <text evidence="10">The sequence shown here is derived from an EMBL/GenBank/DDBJ whole genome shotgun (WGS) entry which is preliminary data.</text>
</comment>